<gene>
    <name evidence="2" type="ORF">PFDG_05021</name>
</gene>
<dbReference type="KEGG" id="pfd:PFDG_05021"/>
<feature type="signal peptide" evidence="1">
    <location>
        <begin position="1"/>
        <end position="19"/>
    </location>
</feature>
<evidence type="ECO:0000313" key="2">
    <source>
        <dbReference type="EMBL" id="KOB89472.1"/>
    </source>
</evidence>
<accession>A0A0L7M9F1</accession>
<feature type="chain" id="PRO_5005573939" evidence="1">
    <location>
        <begin position="20"/>
        <end position="84"/>
    </location>
</feature>
<dbReference type="Proteomes" id="UP000054282">
    <property type="component" value="Unassembled WGS sequence"/>
</dbReference>
<organism evidence="2 3">
    <name type="scientific">Plasmodium falciparum (isolate Dd2)</name>
    <dbReference type="NCBI Taxonomy" id="57267"/>
    <lineage>
        <taxon>Eukaryota</taxon>
        <taxon>Sar</taxon>
        <taxon>Alveolata</taxon>
        <taxon>Apicomplexa</taxon>
        <taxon>Aconoidasida</taxon>
        <taxon>Haemosporida</taxon>
        <taxon>Plasmodiidae</taxon>
        <taxon>Plasmodium</taxon>
        <taxon>Plasmodium (Laverania)</taxon>
    </lineage>
</organism>
<sequence>MLLFAFLFNALLLSQNVNCRNNNYNIRFTQKITQQTSTKSRHLAEIERPKIHIIIMIQNSRIIDKLNESIKIPKNSYPYDNYKI</sequence>
<keyword evidence="1" id="KW-0732">Signal</keyword>
<name>A0A0L7M9F1_PLAF4</name>
<reference evidence="3" key="1">
    <citation type="submission" date="2006-09" db="EMBL/GenBank/DDBJ databases">
        <title>Annotation of Plasmodium falciparum Dd2.</title>
        <authorList>
            <consortium name="The Broad Institute Genome Sequencing Platform"/>
            <person name="Volkman S.K."/>
            <person name="Neafsey D.E."/>
            <person name="Dash A.P."/>
            <person name="Chitnis C.E."/>
            <person name="Hartl D.L."/>
            <person name="Young S.K."/>
            <person name="Zeng Q."/>
            <person name="Koehrsen M."/>
            <person name="Alvarado L."/>
            <person name="Berlin A."/>
            <person name="Borenstein D."/>
            <person name="Chapman S.B."/>
            <person name="Chen Z."/>
            <person name="Engels R."/>
            <person name="Freedman E."/>
            <person name="Gellesch M."/>
            <person name="Goldberg J."/>
            <person name="Griggs A."/>
            <person name="Gujja S."/>
            <person name="Heilman E.R."/>
            <person name="Heiman D.I."/>
            <person name="Howarth C."/>
            <person name="Jen D."/>
            <person name="Larson L."/>
            <person name="Mehta T."/>
            <person name="Neiman D."/>
            <person name="Park D."/>
            <person name="Pearson M."/>
            <person name="Roberts A."/>
            <person name="Saif S."/>
            <person name="Shea T."/>
            <person name="Shenoy N."/>
            <person name="Sisk P."/>
            <person name="Stolte C."/>
            <person name="Sykes S."/>
            <person name="Walk T."/>
            <person name="White J."/>
            <person name="Yandava C."/>
            <person name="Haas B."/>
            <person name="Henn M.R."/>
            <person name="Nusbaum C."/>
            <person name="Birren B."/>
        </authorList>
    </citation>
    <scope>NUCLEOTIDE SEQUENCE [LARGE SCALE GENOMIC DNA]</scope>
</reference>
<proteinExistence type="predicted"/>
<evidence type="ECO:0000313" key="3">
    <source>
        <dbReference type="Proteomes" id="UP000054282"/>
    </source>
</evidence>
<protein>
    <submittedName>
        <fullName evidence="2">Uncharacterized protein</fullName>
    </submittedName>
</protein>
<evidence type="ECO:0000256" key="1">
    <source>
        <dbReference type="SAM" id="SignalP"/>
    </source>
</evidence>
<reference evidence="3" key="2">
    <citation type="submission" date="2006-09" db="EMBL/GenBank/DDBJ databases">
        <title>The genome sequence of Plasmodium falciparum Dd2.</title>
        <authorList>
            <consortium name="The Broad Institute Genome Sequencing Platform"/>
            <person name="Birren B."/>
            <person name="Lander E."/>
            <person name="Galagan J."/>
            <person name="Nusbaum C."/>
            <person name="Devon K."/>
            <person name="Henn M."/>
            <person name="Jaffe D."/>
            <person name="Butler J."/>
            <person name="Alvarez P."/>
            <person name="Gnerre S."/>
            <person name="Grabherr M."/>
            <person name="Kleber M."/>
            <person name="Mauceli E."/>
            <person name="Brockman W."/>
            <person name="MacCallum I.A."/>
            <person name="Rounsley S."/>
            <person name="Young S."/>
            <person name="LaButti K."/>
            <person name="Pushparaj V."/>
            <person name="DeCaprio D."/>
            <person name="Crawford M."/>
            <person name="Koehrsen M."/>
            <person name="Engels R."/>
            <person name="Montgomery P."/>
            <person name="Pearson M."/>
            <person name="Howarth C."/>
            <person name="Larson L."/>
            <person name="Luoma S."/>
            <person name="White J."/>
            <person name="Kodira C."/>
            <person name="Zeng Q."/>
            <person name="O'Leary S."/>
            <person name="Yandava C."/>
            <person name="Alvarado L."/>
            <person name="Wirth D."/>
            <person name="Volkman S."/>
            <person name="Hartl D."/>
        </authorList>
    </citation>
    <scope>NUCLEOTIDE SEQUENCE [LARGE SCALE GENOMIC DNA]</scope>
</reference>
<dbReference type="OMA" id="IHIIIMI"/>
<dbReference type="EMBL" id="GG702502">
    <property type="protein sequence ID" value="KOB89472.1"/>
    <property type="molecule type" value="Genomic_DNA"/>
</dbReference>
<dbReference type="AlphaFoldDB" id="A0A0L7M9F1"/>